<dbReference type="SUPFAM" id="SSF143120">
    <property type="entry name" value="YefM-like"/>
    <property type="match status" value="1"/>
</dbReference>
<evidence type="ECO:0000256" key="1">
    <source>
        <dbReference type="ARBA" id="ARBA00009981"/>
    </source>
</evidence>
<dbReference type="AlphaFoldDB" id="A0A5C8UYQ7"/>
<comment type="caution">
    <text evidence="2">The sequence shown here is derived from an EMBL/GenBank/DDBJ whole genome shotgun (WGS) entry which is preliminary data.</text>
</comment>
<sequence>MAASPAPDRTFQSSDLSRRPLSVFAAAEDHPVDVTRRDGEDLVLMSKSEADSRQRLLQFAGQLIAAATGDRGSLAERMSDKFPWMLALSNEDRELCATELLEAARASFATGQAHLAVAELTAWEETAIAIAAGLGTSPVEWLAADVLVERP</sequence>
<accession>A0A5C8UYQ7</accession>
<dbReference type="InterPro" id="IPR036165">
    <property type="entry name" value="YefM-like_sf"/>
</dbReference>
<keyword evidence="3" id="KW-1185">Reference proteome</keyword>
<organism evidence="2 3">
    <name type="scientific">Lacisediminihabitans profunda</name>
    <dbReference type="NCBI Taxonomy" id="2594790"/>
    <lineage>
        <taxon>Bacteria</taxon>
        <taxon>Bacillati</taxon>
        <taxon>Actinomycetota</taxon>
        <taxon>Actinomycetes</taxon>
        <taxon>Micrococcales</taxon>
        <taxon>Microbacteriaceae</taxon>
        <taxon>Lacisediminihabitans</taxon>
    </lineage>
</organism>
<gene>
    <name evidence="2" type="ORF">FVP33_00580</name>
</gene>
<dbReference type="EMBL" id="VRMG01000001">
    <property type="protein sequence ID" value="TXN32906.1"/>
    <property type="molecule type" value="Genomic_DNA"/>
</dbReference>
<dbReference type="Proteomes" id="UP000321379">
    <property type="component" value="Unassembled WGS sequence"/>
</dbReference>
<comment type="similarity">
    <text evidence="1">Belongs to the phD/YefM antitoxin family.</text>
</comment>
<evidence type="ECO:0000313" key="3">
    <source>
        <dbReference type="Proteomes" id="UP000321379"/>
    </source>
</evidence>
<evidence type="ECO:0000313" key="2">
    <source>
        <dbReference type="EMBL" id="TXN32906.1"/>
    </source>
</evidence>
<proteinExistence type="inferred from homology"/>
<reference evidence="2 3" key="1">
    <citation type="submission" date="2019-08" db="EMBL/GenBank/DDBJ databases">
        <title>Bacterial whole genome sequence for Glaciihabitans sp. CHu50b-6-2.</title>
        <authorList>
            <person name="Jin L."/>
        </authorList>
    </citation>
    <scope>NUCLEOTIDE SEQUENCE [LARGE SCALE GENOMIC DNA]</scope>
    <source>
        <strain evidence="2 3">CHu50b-6-2</strain>
    </source>
</reference>
<name>A0A5C8UYQ7_9MICO</name>
<protein>
    <submittedName>
        <fullName evidence="2">Prevent-host-death protein</fullName>
    </submittedName>
</protein>